<evidence type="ECO:0000313" key="3">
    <source>
        <dbReference type="Proteomes" id="UP000271469"/>
    </source>
</evidence>
<dbReference type="Gene3D" id="1.20.1170.10">
    <property type="match status" value="1"/>
</dbReference>
<dbReference type="Proteomes" id="UP000271469">
    <property type="component" value="Chromosome"/>
</dbReference>
<sequence>MPTDIVYERYFQIARAADDASQHLADGAAVLISSLAGTGSMAGSDVAGNQWGAEYDAGAKTMISGITGTSAALVSFSSRVKQTAYNWAESDGLTSVPGEHRISGVTPIVADSLPPPSAVGDSGAGLQGVIDLVGEIGVPVPNGDTGKLVSAADAWNAFLGGGVASAIRSMESGGRIIVDDRSPEIDLIEGEFTTLKSAVDEVDAGVRHLGAASGEFKKTLDDLRSDIKDAVEQMIAEQVAATAVGIALSFVTAGIATAAGVGVAASRIASTARKIKGFIDLVKNSAKLSKTGKMVGHGLSELDTKIDEIVGRSPKTLSGKADDLPKPIPKSVQDTIDYARKPGSVSHVVDKPEHKLGPLVDQFESPADFVESLVRKVKEVPDLSPGTVYDARNPITVIVNGTEVEVRGSMTRQECSRSEPHTSRDELAGERCNCVQ</sequence>
<dbReference type="KEGG" id="gom:D7316_02441"/>
<organism evidence="2 3">
    <name type="scientific">Gordonia insulae</name>
    <dbReference type="NCBI Taxonomy" id="2420509"/>
    <lineage>
        <taxon>Bacteria</taxon>
        <taxon>Bacillati</taxon>
        <taxon>Actinomycetota</taxon>
        <taxon>Actinomycetes</taxon>
        <taxon>Mycobacteriales</taxon>
        <taxon>Gordoniaceae</taxon>
        <taxon>Gordonia</taxon>
    </lineage>
</organism>
<dbReference type="AlphaFoldDB" id="A0A3G8JL78"/>
<reference evidence="2 3" key="1">
    <citation type="submission" date="2018-11" db="EMBL/GenBank/DDBJ databases">
        <title>Gordonia insulae sp. nov., isolated from an island soil.</title>
        <authorList>
            <person name="Kim Y.S."/>
            <person name="Kim S.B."/>
        </authorList>
    </citation>
    <scope>NUCLEOTIDE SEQUENCE [LARGE SCALE GENOMIC DNA]</scope>
    <source>
        <strain evidence="2 3">MMS17-SY073</strain>
    </source>
</reference>
<feature type="compositionally biased region" description="Basic and acidic residues" evidence="1">
    <location>
        <begin position="414"/>
        <end position="429"/>
    </location>
</feature>
<evidence type="ECO:0000256" key="1">
    <source>
        <dbReference type="SAM" id="MobiDB-lite"/>
    </source>
</evidence>
<gene>
    <name evidence="2" type="primary">cpnT</name>
    <name evidence="2" type="ORF">D7316_02441</name>
</gene>
<keyword evidence="3" id="KW-1185">Reference proteome</keyword>
<name>A0A3G8JL78_9ACTN</name>
<protein>
    <submittedName>
        <fullName evidence="2">Outer membrane channel protein CpnT</fullName>
    </submittedName>
</protein>
<dbReference type="RefSeq" id="WP_124708451.1">
    <property type="nucleotide sequence ID" value="NZ_CP033972.1"/>
</dbReference>
<dbReference type="EMBL" id="CP033972">
    <property type="protein sequence ID" value="AZG45841.1"/>
    <property type="molecule type" value="Genomic_DNA"/>
</dbReference>
<feature type="region of interest" description="Disordered" evidence="1">
    <location>
        <begin position="411"/>
        <end position="436"/>
    </location>
</feature>
<accession>A0A3G8JL78</accession>
<evidence type="ECO:0000313" key="2">
    <source>
        <dbReference type="EMBL" id="AZG45841.1"/>
    </source>
</evidence>
<proteinExistence type="predicted"/>
<dbReference type="OrthoDB" id="4534171at2"/>